<evidence type="ECO:0000313" key="1">
    <source>
        <dbReference type="EMBL" id="CAG7819792.1"/>
    </source>
</evidence>
<dbReference type="GO" id="GO:0006941">
    <property type="term" value="P:striated muscle contraction"/>
    <property type="evidence" value="ECO:0007669"/>
    <property type="project" value="TreeGrafter"/>
</dbReference>
<gene>
    <name evidence="1" type="ORF">AFUS01_LOCUS30222</name>
</gene>
<name>A0A8J2PDS2_9HEXA</name>
<dbReference type="AlphaFoldDB" id="A0A8J2PDS2"/>
<dbReference type="GO" id="GO:0005790">
    <property type="term" value="C:smooth endoplasmic reticulum"/>
    <property type="evidence" value="ECO:0007669"/>
    <property type="project" value="TreeGrafter"/>
</dbReference>
<evidence type="ECO:0000313" key="2">
    <source>
        <dbReference type="Proteomes" id="UP000708208"/>
    </source>
</evidence>
<comment type="caution">
    <text evidence="1">The sequence shown here is derived from an EMBL/GenBank/DDBJ whole genome shotgun (WGS) entry which is preliminary data.</text>
</comment>
<keyword evidence="2" id="KW-1185">Reference proteome</keyword>
<dbReference type="GO" id="GO:0030018">
    <property type="term" value="C:Z disc"/>
    <property type="evidence" value="ECO:0007669"/>
    <property type="project" value="TreeGrafter"/>
</dbReference>
<protein>
    <submittedName>
        <fullName evidence="1">Uncharacterized protein</fullName>
    </submittedName>
</protein>
<dbReference type="GO" id="GO:0033017">
    <property type="term" value="C:sarcoplasmic reticulum membrane"/>
    <property type="evidence" value="ECO:0007669"/>
    <property type="project" value="TreeGrafter"/>
</dbReference>
<dbReference type="GO" id="GO:0005219">
    <property type="term" value="F:ryanodine-sensitive calcium-release channel activity"/>
    <property type="evidence" value="ECO:0007669"/>
    <property type="project" value="TreeGrafter"/>
</dbReference>
<organism evidence="1 2">
    <name type="scientific">Allacma fusca</name>
    <dbReference type="NCBI Taxonomy" id="39272"/>
    <lineage>
        <taxon>Eukaryota</taxon>
        <taxon>Metazoa</taxon>
        <taxon>Ecdysozoa</taxon>
        <taxon>Arthropoda</taxon>
        <taxon>Hexapoda</taxon>
        <taxon>Collembola</taxon>
        <taxon>Symphypleona</taxon>
        <taxon>Sminthuridae</taxon>
        <taxon>Allacma</taxon>
    </lineage>
</organism>
<sequence>MEHYCICIYLYWIGNRILSTWLRYIPFPGGGEKWGGNGVGDDLYSYGFDGAYLWTGGRSTCVVPGSAEPFIRK</sequence>
<reference evidence="1" key="1">
    <citation type="submission" date="2021-06" db="EMBL/GenBank/DDBJ databases">
        <authorList>
            <person name="Hodson N. C."/>
            <person name="Mongue J. A."/>
            <person name="Jaron S. K."/>
        </authorList>
    </citation>
    <scope>NUCLEOTIDE SEQUENCE</scope>
</reference>
<proteinExistence type="predicted"/>
<dbReference type="Proteomes" id="UP000708208">
    <property type="component" value="Unassembled WGS sequence"/>
</dbReference>
<dbReference type="PANTHER" id="PTHR46399">
    <property type="entry name" value="B30.2/SPRY DOMAIN-CONTAINING PROTEIN"/>
    <property type="match status" value="1"/>
</dbReference>
<feature type="non-terminal residue" evidence="1">
    <location>
        <position position="1"/>
    </location>
</feature>
<dbReference type="GO" id="GO:0042383">
    <property type="term" value="C:sarcolemma"/>
    <property type="evidence" value="ECO:0007669"/>
    <property type="project" value="TreeGrafter"/>
</dbReference>
<dbReference type="PANTHER" id="PTHR46399:SF8">
    <property type="entry name" value="B30.2_SPRY DOMAIN-CONTAINING PROTEIN"/>
    <property type="match status" value="1"/>
</dbReference>
<accession>A0A8J2PDS2</accession>
<dbReference type="GO" id="GO:0034704">
    <property type="term" value="C:calcium channel complex"/>
    <property type="evidence" value="ECO:0007669"/>
    <property type="project" value="TreeGrafter"/>
</dbReference>
<dbReference type="EMBL" id="CAJVCH010460121">
    <property type="protein sequence ID" value="CAG7819792.1"/>
    <property type="molecule type" value="Genomic_DNA"/>
</dbReference>
<dbReference type="InterPro" id="IPR015925">
    <property type="entry name" value="Ryanodine_IP3_receptor"/>
</dbReference>
<dbReference type="GO" id="GO:0014808">
    <property type="term" value="P:release of sequestered calcium ion into cytosol by sarcoplasmic reticulum"/>
    <property type="evidence" value="ECO:0007669"/>
    <property type="project" value="TreeGrafter"/>
</dbReference>